<dbReference type="GO" id="GO:0019853">
    <property type="term" value="P:L-ascorbic acid biosynthetic process"/>
    <property type="evidence" value="ECO:0007669"/>
    <property type="project" value="TreeGrafter"/>
</dbReference>
<comment type="cofactor">
    <cofactor evidence="2">
        <name>Ca(2+)</name>
        <dbReference type="ChEBI" id="CHEBI:29108"/>
    </cofactor>
</comment>
<evidence type="ECO:0000256" key="4">
    <source>
        <dbReference type="ARBA" id="ARBA00001946"/>
    </source>
</evidence>
<name>A0A8J2P181_9HEXA</name>
<dbReference type="OrthoDB" id="423498at2759"/>
<evidence type="ECO:0000256" key="3">
    <source>
        <dbReference type="ARBA" id="ARBA00001936"/>
    </source>
</evidence>
<evidence type="ECO:0000259" key="15">
    <source>
        <dbReference type="Pfam" id="PF08450"/>
    </source>
</evidence>
<keyword evidence="12" id="KW-0378">Hydrolase</keyword>
<evidence type="ECO:0000256" key="1">
    <source>
        <dbReference type="ARBA" id="ARBA00001589"/>
    </source>
</evidence>
<evidence type="ECO:0000256" key="9">
    <source>
        <dbReference type="ARBA" id="ARBA00016808"/>
    </source>
</evidence>
<evidence type="ECO:0000256" key="7">
    <source>
        <dbReference type="ARBA" id="ARBA00008853"/>
    </source>
</evidence>
<evidence type="ECO:0000256" key="13">
    <source>
        <dbReference type="ARBA" id="ARBA00022837"/>
    </source>
</evidence>
<reference evidence="16" key="1">
    <citation type="submission" date="2021-06" db="EMBL/GenBank/DDBJ databases">
        <authorList>
            <person name="Hodson N. C."/>
            <person name="Mongue J. A."/>
            <person name="Jaron S. K."/>
        </authorList>
    </citation>
    <scope>NUCLEOTIDE SEQUENCE</scope>
</reference>
<dbReference type="GO" id="GO:0005509">
    <property type="term" value="F:calcium ion binding"/>
    <property type="evidence" value="ECO:0007669"/>
    <property type="project" value="TreeGrafter"/>
</dbReference>
<comment type="caution">
    <text evidence="16">The sequence shown here is derived from an EMBL/GenBank/DDBJ whole genome shotgun (WGS) entry which is preliminary data.</text>
</comment>
<accession>A0A8J2P181</accession>
<dbReference type="EC" id="3.1.1.17" evidence="8"/>
<feature type="domain" description="SMP-30/Gluconolactonase/LRE-like region" evidence="15">
    <location>
        <begin position="123"/>
        <end position="382"/>
    </location>
</feature>
<dbReference type="PANTHER" id="PTHR10907:SF66">
    <property type="entry name" value="MIP34848P1-RELATED"/>
    <property type="match status" value="1"/>
</dbReference>
<organism evidence="16 17">
    <name type="scientific">Allacma fusca</name>
    <dbReference type="NCBI Taxonomy" id="39272"/>
    <lineage>
        <taxon>Eukaryota</taxon>
        <taxon>Metazoa</taxon>
        <taxon>Ecdysozoa</taxon>
        <taxon>Arthropoda</taxon>
        <taxon>Hexapoda</taxon>
        <taxon>Collembola</taxon>
        <taxon>Symphypleona</taxon>
        <taxon>Sminthuridae</taxon>
        <taxon>Allacma</taxon>
    </lineage>
</organism>
<comment type="cofactor">
    <cofactor evidence="4">
        <name>Mg(2+)</name>
        <dbReference type="ChEBI" id="CHEBI:18420"/>
    </cofactor>
</comment>
<proteinExistence type="inferred from homology"/>
<comment type="cofactor">
    <cofactor evidence="3">
        <name>Mn(2+)</name>
        <dbReference type="ChEBI" id="CHEBI:29035"/>
    </cofactor>
</comment>
<comment type="similarity">
    <text evidence="7">Belongs to the SMP-30/CGR1 family.</text>
</comment>
<comment type="subcellular location">
    <subcellularLocation>
        <location evidence="6">Cytoplasm</location>
    </subcellularLocation>
</comment>
<evidence type="ECO:0000256" key="6">
    <source>
        <dbReference type="ARBA" id="ARBA00004496"/>
    </source>
</evidence>
<keyword evidence="10" id="KW-0963">Cytoplasm</keyword>
<evidence type="ECO:0000256" key="10">
    <source>
        <dbReference type="ARBA" id="ARBA00022490"/>
    </source>
</evidence>
<dbReference type="AlphaFoldDB" id="A0A8J2P181"/>
<evidence type="ECO:0000256" key="12">
    <source>
        <dbReference type="ARBA" id="ARBA00022801"/>
    </source>
</evidence>
<evidence type="ECO:0000256" key="8">
    <source>
        <dbReference type="ARBA" id="ARBA00013227"/>
    </source>
</evidence>
<sequence length="419" mass="45883">MVRVISSILLLRKLPETLVTSSSANCHNKYLEVACNPINGQAHTYTFSNQTHNQPFLPSLNINNSSTFTPATLEDEQLVTFGVLGFVALLNIGIRTLLVVQHLTSTSSEMSYKIEVVVKNILLGEGPHWSAEKQELIYVDLPGKHVHRYVPATGKDYSVGLNGRVTFVIPIESEKNKYVISLERDIAVLEWDGVSHEYTSLKTIHTVEHDYPKNRFNDAKCDPQGRIWTGTMGDEPTPGNVDPGKGNIYCLDLEGKLNLHVDKIGISNGLAWSKDSTKFFYIDSVAYSVDVFDFNAAAGTISNRRVLFDLKKHGISGLPDGMCTDIDGNLWVAVYMGGKILHLDSKTGNLIKIIDFTGRASKITSAAFGGPNLDELYVTSATLGLSPEQLAIDKDAGALFKITNLGTRGASAVKVPIRN</sequence>
<dbReference type="InterPro" id="IPR013658">
    <property type="entry name" value="SGL"/>
</dbReference>
<evidence type="ECO:0000313" key="17">
    <source>
        <dbReference type="Proteomes" id="UP000708208"/>
    </source>
</evidence>
<comment type="cofactor">
    <cofactor evidence="5">
        <name>Zn(2+)</name>
        <dbReference type="ChEBI" id="CHEBI:29105"/>
    </cofactor>
</comment>
<dbReference type="GO" id="GO:0004341">
    <property type="term" value="F:gluconolactonase activity"/>
    <property type="evidence" value="ECO:0007669"/>
    <property type="project" value="UniProtKB-EC"/>
</dbReference>
<dbReference type="PANTHER" id="PTHR10907">
    <property type="entry name" value="REGUCALCIN"/>
    <property type="match status" value="1"/>
</dbReference>
<dbReference type="Proteomes" id="UP000708208">
    <property type="component" value="Unassembled WGS sequence"/>
</dbReference>
<dbReference type="FunFam" id="2.120.10.30:FF:000027">
    <property type="entry name" value="Regucalcin homologue"/>
    <property type="match status" value="1"/>
</dbReference>
<dbReference type="Pfam" id="PF08450">
    <property type="entry name" value="SGL"/>
    <property type="match status" value="1"/>
</dbReference>
<evidence type="ECO:0000256" key="14">
    <source>
        <dbReference type="ARBA" id="ARBA00032464"/>
    </source>
</evidence>
<keyword evidence="11" id="KW-0479">Metal-binding</keyword>
<protein>
    <recommendedName>
        <fullName evidence="9">Regucalcin</fullName>
        <ecNumber evidence="8">3.1.1.17</ecNumber>
    </recommendedName>
    <alternativeName>
        <fullName evidence="14">Gluconolactonase</fullName>
    </alternativeName>
</protein>
<comment type="catalytic activity">
    <reaction evidence="1">
        <text>D-glucono-1,5-lactone + H2O = D-gluconate + H(+)</text>
        <dbReference type="Rhea" id="RHEA:10440"/>
        <dbReference type="ChEBI" id="CHEBI:15377"/>
        <dbReference type="ChEBI" id="CHEBI:15378"/>
        <dbReference type="ChEBI" id="CHEBI:16217"/>
        <dbReference type="ChEBI" id="CHEBI:18391"/>
        <dbReference type="EC" id="3.1.1.17"/>
    </reaction>
</comment>
<keyword evidence="17" id="KW-1185">Reference proteome</keyword>
<evidence type="ECO:0000313" key="16">
    <source>
        <dbReference type="EMBL" id="CAG7727234.1"/>
    </source>
</evidence>
<evidence type="ECO:0000256" key="2">
    <source>
        <dbReference type="ARBA" id="ARBA00001913"/>
    </source>
</evidence>
<gene>
    <name evidence="16" type="ORF">AFUS01_LOCUS16086</name>
</gene>
<evidence type="ECO:0000256" key="5">
    <source>
        <dbReference type="ARBA" id="ARBA00001947"/>
    </source>
</evidence>
<keyword evidence="13" id="KW-0106">Calcium</keyword>
<dbReference type="GO" id="GO:0005737">
    <property type="term" value="C:cytoplasm"/>
    <property type="evidence" value="ECO:0007669"/>
    <property type="project" value="UniProtKB-SubCell"/>
</dbReference>
<dbReference type="EMBL" id="CAJVCH010145553">
    <property type="protein sequence ID" value="CAG7727234.1"/>
    <property type="molecule type" value="Genomic_DNA"/>
</dbReference>
<evidence type="ECO:0000256" key="11">
    <source>
        <dbReference type="ARBA" id="ARBA00022723"/>
    </source>
</evidence>